<name>A0A133Y7J0_9FIRM</name>
<feature type="region of interest" description="Disordered" evidence="1">
    <location>
        <begin position="602"/>
        <end position="696"/>
    </location>
</feature>
<accession>A0A133Y7J0</accession>
<dbReference type="Proteomes" id="UP000070080">
    <property type="component" value="Unassembled WGS sequence"/>
</dbReference>
<evidence type="ECO:0000256" key="1">
    <source>
        <dbReference type="SAM" id="MobiDB-lite"/>
    </source>
</evidence>
<evidence type="ECO:0000256" key="2">
    <source>
        <dbReference type="SAM" id="SignalP"/>
    </source>
</evidence>
<proteinExistence type="predicted"/>
<organism evidence="3 4">
    <name type="scientific">Amygdalobacter nucleatus</name>
    <dbReference type="NCBI Taxonomy" id="3029274"/>
    <lineage>
        <taxon>Bacteria</taxon>
        <taxon>Bacillati</taxon>
        <taxon>Bacillota</taxon>
        <taxon>Clostridia</taxon>
        <taxon>Eubacteriales</taxon>
        <taxon>Oscillospiraceae</taxon>
        <taxon>Amygdalobacter</taxon>
    </lineage>
</organism>
<reference evidence="4" key="1">
    <citation type="submission" date="2016-01" db="EMBL/GenBank/DDBJ databases">
        <authorList>
            <person name="Mitreva M."/>
            <person name="Pepin K.H."/>
            <person name="Mihindukulasuriya K.A."/>
            <person name="Fulton R."/>
            <person name="Fronick C."/>
            <person name="O'Laughlin M."/>
            <person name="Miner T."/>
            <person name="Herter B."/>
            <person name="Rosa B.A."/>
            <person name="Cordes M."/>
            <person name="Tomlinson C."/>
            <person name="Wollam A."/>
            <person name="Palsikar V.B."/>
            <person name="Mardis E.R."/>
            <person name="Wilson R.K."/>
        </authorList>
    </citation>
    <scope>NUCLEOTIDE SEQUENCE [LARGE SCALE GENOMIC DNA]</scope>
    <source>
        <strain evidence="4">KA00274</strain>
    </source>
</reference>
<evidence type="ECO:0008006" key="5">
    <source>
        <dbReference type="Google" id="ProtNLM"/>
    </source>
</evidence>
<feature type="region of interest" description="Disordered" evidence="1">
    <location>
        <begin position="365"/>
        <end position="385"/>
    </location>
</feature>
<evidence type="ECO:0000313" key="4">
    <source>
        <dbReference type="Proteomes" id="UP000070080"/>
    </source>
</evidence>
<feature type="chain" id="PRO_5007460043" description="Histidine triad protein" evidence="2">
    <location>
        <begin position="25"/>
        <end position="696"/>
    </location>
</feature>
<dbReference type="AlphaFoldDB" id="A0A133Y7J0"/>
<gene>
    <name evidence="3" type="ORF">HMPREF1872_01224</name>
</gene>
<dbReference type="OrthoDB" id="3264350at2"/>
<dbReference type="RefSeq" id="WP_066714772.1">
    <property type="nucleotide sequence ID" value="NZ_JARFNM010000001.1"/>
</dbReference>
<feature type="signal peptide" evidence="2">
    <location>
        <begin position="1"/>
        <end position="24"/>
    </location>
</feature>
<sequence>MRHWKNILTVVTSVSLLTACNAMPKTVSQTQKISQDQVQSENATYFLERAPKYVQDDTTEVLVDAEIKPEDIRRIVKHGDHWHVFTKDGRERITYTDPTAATSKQVDAHGHQHNAQASQQAFVSVVSLSQLSKLPISKILQHGDHYHCYTADGTEYITYENPSRVFANIKIGTYVGSHGQHQVGNLQLGKASNGTLPEALTMGTNHKPNSTGKAGDPNEVVKILQHGDHWHVYTRGGSEFITYSDPSGMYPNASRGTYVGSHGPLGGEHNFNGANQGDNNINPENNWHNNQYNPSPSFNGGSNNSGIVQVVSVEQLKNLNITTIKKHGDHYHCYTASGNEYITYDDPSSAFPGITIGTYVGSHGGSGHNNQSSNTGSYDQTGGSTSSTFNYDQQLAQLAGKRIYAVGQHGDHVHVFYFTGANTLGEAVVHAHSGDTNSVELANAICRKFTSVIRGDYETIKQMVEKVYPKTEEQKQKEQDEEAALIEGLQDGSIGTPLRIKECIGHWHIYYKDKQGNQIEKLVYRDITKIFPNLPVERQKHIKEENIDKVPAVKAYLEKEYRGYAIDSIADEMHVYCACTGDKLIFSLKKFTVENGVVSYTGKPVQENIGPDNSACSIHNTQTPPEDKPSEFTNTDKPVDTTTTESDADKQPAEKEPESKGPETNVDVNNESSNESEADKTKEQAVNAEAEGATAE</sequence>
<dbReference type="PROSITE" id="PS51257">
    <property type="entry name" value="PROKAR_LIPOPROTEIN"/>
    <property type="match status" value="1"/>
</dbReference>
<feature type="compositionally biased region" description="Low complexity" evidence="1">
    <location>
        <begin position="633"/>
        <end position="644"/>
    </location>
</feature>
<dbReference type="EMBL" id="LSCV01000042">
    <property type="protein sequence ID" value="KXB39192.1"/>
    <property type="molecule type" value="Genomic_DNA"/>
</dbReference>
<keyword evidence="2" id="KW-0732">Signal</keyword>
<feature type="compositionally biased region" description="Low complexity" evidence="1">
    <location>
        <begin position="368"/>
        <end position="377"/>
    </location>
</feature>
<feature type="compositionally biased region" description="Basic and acidic residues" evidence="1">
    <location>
        <begin position="647"/>
        <end position="661"/>
    </location>
</feature>
<protein>
    <recommendedName>
        <fullName evidence="5">Histidine triad protein</fullName>
    </recommendedName>
</protein>
<feature type="compositionally biased region" description="Polar residues" evidence="1">
    <location>
        <begin position="614"/>
        <end position="624"/>
    </location>
</feature>
<dbReference type="STRING" id="1497955.HMPREF1872_01224"/>
<comment type="caution">
    <text evidence="3">The sequence shown here is derived from an EMBL/GenBank/DDBJ whole genome shotgun (WGS) entry which is preliminary data.</text>
</comment>
<keyword evidence="4" id="KW-1185">Reference proteome</keyword>
<dbReference type="PATRIC" id="fig|1497955.3.peg.1189"/>
<evidence type="ECO:0000313" key="3">
    <source>
        <dbReference type="EMBL" id="KXB39192.1"/>
    </source>
</evidence>